<evidence type="ECO:0000313" key="3">
    <source>
        <dbReference type="Proteomes" id="UP001295423"/>
    </source>
</evidence>
<keyword evidence="3" id="KW-1185">Reference proteome</keyword>
<proteinExistence type="predicted"/>
<comment type="caution">
    <text evidence="2">The sequence shown here is derived from an EMBL/GenBank/DDBJ whole genome shotgun (WGS) entry which is preliminary data.</text>
</comment>
<dbReference type="AlphaFoldDB" id="A0AAD2JHM8"/>
<gene>
    <name evidence="2" type="ORF">CYCCA115_LOCUS13210</name>
</gene>
<keyword evidence="1" id="KW-0732">Signal</keyword>
<evidence type="ECO:0000256" key="1">
    <source>
        <dbReference type="SAM" id="SignalP"/>
    </source>
</evidence>
<accession>A0AAD2JHM8</accession>
<organism evidence="2 3">
    <name type="scientific">Cylindrotheca closterium</name>
    <dbReference type="NCBI Taxonomy" id="2856"/>
    <lineage>
        <taxon>Eukaryota</taxon>
        <taxon>Sar</taxon>
        <taxon>Stramenopiles</taxon>
        <taxon>Ochrophyta</taxon>
        <taxon>Bacillariophyta</taxon>
        <taxon>Bacillariophyceae</taxon>
        <taxon>Bacillariophycidae</taxon>
        <taxon>Bacillariales</taxon>
        <taxon>Bacillariaceae</taxon>
        <taxon>Cylindrotheca</taxon>
    </lineage>
</organism>
<name>A0AAD2JHM8_9STRA</name>
<feature type="chain" id="PRO_5042229570" evidence="1">
    <location>
        <begin position="18"/>
        <end position="240"/>
    </location>
</feature>
<reference evidence="2" key="1">
    <citation type="submission" date="2023-08" db="EMBL/GenBank/DDBJ databases">
        <authorList>
            <person name="Audoor S."/>
            <person name="Bilcke G."/>
        </authorList>
    </citation>
    <scope>NUCLEOTIDE SEQUENCE</scope>
</reference>
<evidence type="ECO:0000313" key="2">
    <source>
        <dbReference type="EMBL" id="CAJ1951732.1"/>
    </source>
</evidence>
<feature type="signal peptide" evidence="1">
    <location>
        <begin position="1"/>
        <end position="17"/>
    </location>
</feature>
<dbReference type="PROSITE" id="PS51257">
    <property type="entry name" value="PROKAR_LIPOPROTEIN"/>
    <property type="match status" value="1"/>
</dbReference>
<sequence length="240" mass="26965">MAVFRVVILIILALVKASTCFTTSWSSSSSCRSCRSSSSLMASVATTTLTDKTTWKLRFLLQGLPTEKGKKVEEMLFTINAQFIEEEGYEPPQGDLQQVYLDDADQEKEEEEEEKNTATGTAVAGQLRITKSRWLLSEDPTERKDGLWVWGLFKEPLYPFLLLQLETDRVPLPGEDDDAIKPLKLFAQLNHQREKEIGVILKGGDLKIRQMETMKADPFGAATVDVYDEVTIGKINIEAI</sequence>
<protein>
    <submittedName>
        <fullName evidence="2">Uncharacterized protein</fullName>
    </submittedName>
</protein>
<dbReference type="EMBL" id="CAKOGP040001792">
    <property type="protein sequence ID" value="CAJ1951732.1"/>
    <property type="molecule type" value="Genomic_DNA"/>
</dbReference>
<dbReference type="Proteomes" id="UP001295423">
    <property type="component" value="Unassembled WGS sequence"/>
</dbReference>